<comment type="pathway">
    <text evidence="1 12">Lipid metabolism; fatty acid biosynthesis.</text>
</comment>
<dbReference type="GO" id="GO:0006633">
    <property type="term" value="P:fatty acid biosynthetic process"/>
    <property type="evidence" value="ECO:0007669"/>
    <property type="project" value="UniProtKB-UniPathway"/>
</dbReference>
<evidence type="ECO:0000256" key="5">
    <source>
        <dbReference type="ARBA" id="ARBA00022832"/>
    </source>
</evidence>
<dbReference type="SMART" id="SM00822">
    <property type="entry name" value="PKS_KR"/>
    <property type="match status" value="1"/>
</dbReference>
<comment type="similarity">
    <text evidence="2 12">Belongs to the short-chain dehydrogenases/reductases (SDR) family.</text>
</comment>
<dbReference type="EMBL" id="QUAH01000001">
    <property type="protein sequence ID" value="RFT16839.1"/>
    <property type="molecule type" value="Genomic_DNA"/>
</dbReference>
<dbReference type="InterPro" id="IPR036291">
    <property type="entry name" value="NAD(P)-bd_dom_sf"/>
</dbReference>
<dbReference type="PRINTS" id="PR00081">
    <property type="entry name" value="GDHRDH"/>
</dbReference>
<dbReference type="Pfam" id="PF13561">
    <property type="entry name" value="adh_short_C2"/>
    <property type="match status" value="1"/>
</dbReference>
<keyword evidence="4 12" id="KW-0444">Lipid biosynthesis</keyword>
<evidence type="ECO:0000259" key="13">
    <source>
        <dbReference type="SMART" id="SM00822"/>
    </source>
</evidence>
<dbReference type="PRINTS" id="PR00080">
    <property type="entry name" value="SDRFAMILY"/>
</dbReference>
<dbReference type="EC" id="1.1.1.100" evidence="3 12"/>
<evidence type="ECO:0000256" key="3">
    <source>
        <dbReference type="ARBA" id="ARBA00012948"/>
    </source>
</evidence>
<evidence type="ECO:0000256" key="7">
    <source>
        <dbReference type="ARBA" id="ARBA00023002"/>
    </source>
</evidence>
<dbReference type="NCBIfam" id="NF009464">
    <property type="entry name" value="PRK12824.1"/>
    <property type="match status" value="1"/>
</dbReference>
<evidence type="ECO:0000256" key="10">
    <source>
        <dbReference type="PIRSR" id="PIRSR611284-1"/>
    </source>
</evidence>
<dbReference type="FunFam" id="3.40.50.720:FF:000037">
    <property type="entry name" value="3-oxoacyl-[acyl-carrier-protein] reductase FabG"/>
    <property type="match status" value="1"/>
</dbReference>
<evidence type="ECO:0000256" key="8">
    <source>
        <dbReference type="ARBA" id="ARBA00023098"/>
    </source>
</evidence>
<reference evidence="14 15" key="1">
    <citation type="submission" date="2018-08" db="EMBL/GenBank/DDBJ databases">
        <title>Genome analysis of the thermophilic bacterium of the candidate phylum Aminicenantes from deep subsurface aquifer revealed its physiology and ecological role.</title>
        <authorList>
            <person name="Kadnikov V.V."/>
            <person name="Mardanov A.V."/>
            <person name="Beletsky A.V."/>
            <person name="Karnachuk O.V."/>
            <person name="Ravin N.V."/>
        </authorList>
    </citation>
    <scope>NUCLEOTIDE SEQUENCE [LARGE SCALE GENOMIC DNA]</scope>
    <source>
        <strain evidence="14">BY38</strain>
    </source>
</reference>
<dbReference type="NCBIfam" id="NF009466">
    <property type="entry name" value="PRK12826.1-2"/>
    <property type="match status" value="1"/>
</dbReference>
<evidence type="ECO:0000256" key="12">
    <source>
        <dbReference type="RuleBase" id="RU366074"/>
    </source>
</evidence>
<dbReference type="InterPro" id="IPR011284">
    <property type="entry name" value="3oxo_ACP_reduc"/>
</dbReference>
<feature type="active site" description="Proton acceptor" evidence="10">
    <location>
        <position position="154"/>
    </location>
</feature>
<evidence type="ECO:0000256" key="9">
    <source>
        <dbReference type="ARBA" id="ARBA00023160"/>
    </source>
</evidence>
<comment type="caution">
    <text evidence="14">The sequence shown here is derived from an EMBL/GenBank/DDBJ whole genome shotgun (WGS) entry which is preliminary data.</text>
</comment>
<evidence type="ECO:0000256" key="11">
    <source>
        <dbReference type="PIRSR" id="PIRSR611284-2"/>
    </source>
</evidence>
<dbReference type="NCBIfam" id="TIGR01830">
    <property type="entry name" value="3oxo_ACP_reduc"/>
    <property type="match status" value="1"/>
</dbReference>
<evidence type="ECO:0000256" key="2">
    <source>
        <dbReference type="ARBA" id="ARBA00006484"/>
    </source>
</evidence>
<dbReference type="PROSITE" id="PS00061">
    <property type="entry name" value="ADH_SHORT"/>
    <property type="match status" value="1"/>
</dbReference>
<keyword evidence="9 12" id="KW-0275">Fatty acid biosynthesis</keyword>
<evidence type="ECO:0000256" key="1">
    <source>
        <dbReference type="ARBA" id="ARBA00005194"/>
    </source>
</evidence>
<dbReference type="InterPro" id="IPR002347">
    <property type="entry name" value="SDR_fam"/>
</dbReference>
<organism evidence="14 15">
    <name type="scientific">Candidatus Saccharicenans subterraneus</name>
    <dbReference type="NCBI Taxonomy" id="2508984"/>
    <lineage>
        <taxon>Bacteria</taxon>
        <taxon>Candidatus Aminicenantota</taxon>
        <taxon>Candidatus Aminicenantia</taxon>
        <taxon>Candidatus Aminicenantales</taxon>
        <taxon>Candidatus Saccharicenantaceae</taxon>
        <taxon>Candidatus Saccharicenans</taxon>
    </lineage>
</organism>
<keyword evidence="6 11" id="KW-0521">NADP</keyword>
<evidence type="ECO:0000256" key="6">
    <source>
        <dbReference type="ARBA" id="ARBA00022857"/>
    </source>
</evidence>
<dbReference type="InterPro" id="IPR020904">
    <property type="entry name" value="Sc_DH/Rdtase_CS"/>
</dbReference>
<protein>
    <recommendedName>
        <fullName evidence="3 12">3-oxoacyl-[acyl-carrier-protein] reductase</fullName>
        <ecNumber evidence="3 12">1.1.1.100</ecNumber>
    </recommendedName>
</protein>
<dbReference type="SUPFAM" id="SSF51735">
    <property type="entry name" value="NAD(P)-binding Rossmann-fold domains"/>
    <property type="match status" value="1"/>
</dbReference>
<feature type="binding site" evidence="11">
    <location>
        <begin position="154"/>
        <end position="158"/>
    </location>
    <ligand>
        <name>NADP(+)</name>
        <dbReference type="ChEBI" id="CHEBI:58349"/>
    </ligand>
</feature>
<dbReference type="NCBIfam" id="NF004198">
    <property type="entry name" value="PRK05653.1-3"/>
    <property type="match status" value="1"/>
</dbReference>
<evidence type="ECO:0000256" key="4">
    <source>
        <dbReference type="ARBA" id="ARBA00022516"/>
    </source>
</evidence>
<dbReference type="PANTHER" id="PTHR42879:SF2">
    <property type="entry name" value="3-OXOACYL-[ACYL-CARRIER-PROTEIN] REDUCTASE FABG"/>
    <property type="match status" value="1"/>
</dbReference>
<comment type="subunit">
    <text evidence="12">Homotetramer.</text>
</comment>
<dbReference type="GO" id="GO:0051287">
    <property type="term" value="F:NAD binding"/>
    <property type="evidence" value="ECO:0007669"/>
    <property type="project" value="UniProtKB-UniRule"/>
</dbReference>
<dbReference type="PANTHER" id="PTHR42879">
    <property type="entry name" value="3-OXOACYL-(ACYL-CARRIER-PROTEIN) REDUCTASE"/>
    <property type="match status" value="1"/>
</dbReference>
<feature type="binding site" evidence="11">
    <location>
        <position position="187"/>
    </location>
    <ligand>
        <name>NADP(+)</name>
        <dbReference type="ChEBI" id="CHEBI:58349"/>
    </ligand>
</feature>
<feature type="binding site" evidence="11">
    <location>
        <position position="89"/>
    </location>
    <ligand>
        <name>NADP(+)</name>
        <dbReference type="ChEBI" id="CHEBI:58349"/>
    </ligand>
</feature>
<dbReference type="GO" id="GO:0004316">
    <property type="term" value="F:3-oxoacyl-[acyl-carrier-protein] reductase (NADPH) activity"/>
    <property type="evidence" value="ECO:0007669"/>
    <property type="project" value="UniProtKB-UniRule"/>
</dbReference>
<dbReference type="NCBIfam" id="NF005559">
    <property type="entry name" value="PRK07231.1"/>
    <property type="match status" value="1"/>
</dbReference>
<dbReference type="InterPro" id="IPR057326">
    <property type="entry name" value="KR_dom"/>
</dbReference>
<name>A0A3E2BQ43_9BACT</name>
<dbReference type="InterPro" id="IPR050259">
    <property type="entry name" value="SDR"/>
</dbReference>
<keyword evidence="7 12" id="KW-0560">Oxidoreductase</keyword>
<comment type="function">
    <text evidence="12">Catalyzes the NADPH-dependent reduction of beta-ketoacyl-ACP substrates to beta-hydroxyacyl-ACP products, the first reductive step in the elongation cycle of fatty acid biosynthesis.</text>
</comment>
<keyword evidence="8 12" id="KW-0443">Lipid metabolism</keyword>
<dbReference type="Proteomes" id="UP000257323">
    <property type="component" value="Unassembled WGS sequence"/>
</dbReference>
<dbReference type="Gene3D" id="3.40.50.720">
    <property type="entry name" value="NAD(P)-binding Rossmann-like Domain"/>
    <property type="match status" value="1"/>
</dbReference>
<dbReference type="NCBIfam" id="NF004199">
    <property type="entry name" value="PRK05653.1-4"/>
    <property type="match status" value="1"/>
</dbReference>
<proteinExistence type="inferred from homology"/>
<keyword evidence="5 12" id="KW-0276">Fatty acid metabolism</keyword>
<accession>A0A3E2BQ43</accession>
<evidence type="ECO:0000313" key="15">
    <source>
        <dbReference type="Proteomes" id="UP000257323"/>
    </source>
</evidence>
<feature type="domain" description="Ketoreductase" evidence="13">
    <location>
        <begin position="6"/>
        <end position="190"/>
    </location>
</feature>
<dbReference type="UniPathway" id="UPA00094"/>
<dbReference type="CDD" id="cd05333">
    <property type="entry name" value="BKR_SDR_c"/>
    <property type="match status" value="1"/>
</dbReference>
<sequence length="246" mass="26542">MIFTNRVSLVTGASQGIGEAIAEELGREGATVVLVDVQKDKLEQVASRLAGLGIRALPYEADVTDSTRAAQVVDEVVDTLGRLDHLVNNAGITRDSLLLRMKEEDWDLVLRVNLKGAFNFSRAALKPMFTARYGRIVNIASVVGQMGNFGQTNYAASKAGLIGFSKSLAREVAARGITVNCVAPGYIATPMTDKLPEEVKKAFLDIIPMKRFGLPVEVARAVKFLCSDEASYITGQVINVNGGMYM</sequence>
<gene>
    <name evidence="14" type="ORF">OP8BY_0781</name>
</gene>
<comment type="catalytic activity">
    <reaction evidence="12">
        <text>a (3R)-hydroxyacyl-[ACP] + NADP(+) = a 3-oxoacyl-[ACP] + NADPH + H(+)</text>
        <dbReference type="Rhea" id="RHEA:17397"/>
        <dbReference type="Rhea" id="RHEA-COMP:9916"/>
        <dbReference type="Rhea" id="RHEA-COMP:9945"/>
        <dbReference type="ChEBI" id="CHEBI:15378"/>
        <dbReference type="ChEBI" id="CHEBI:57783"/>
        <dbReference type="ChEBI" id="CHEBI:58349"/>
        <dbReference type="ChEBI" id="CHEBI:78776"/>
        <dbReference type="ChEBI" id="CHEBI:78827"/>
        <dbReference type="EC" id="1.1.1.100"/>
    </reaction>
</comment>
<dbReference type="AlphaFoldDB" id="A0A3E2BQ43"/>
<evidence type="ECO:0000313" key="14">
    <source>
        <dbReference type="EMBL" id="RFT16839.1"/>
    </source>
</evidence>